<keyword evidence="3" id="KW-1185">Reference proteome</keyword>
<dbReference type="VEuPathDB" id="FungiDB:VP01_302g6"/>
<comment type="caution">
    <text evidence="2">The sequence shown here is derived from an EMBL/GenBank/DDBJ whole genome shotgun (WGS) entry which is preliminary data.</text>
</comment>
<dbReference type="Proteomes" id="UP000037035">
    <property type="component" value="Unassembled WGS sequence"/>
</dbReference>
<evidence type="ECO:0000256" key="1">
    <source>
        <dbReference type="SAM" id="Phobius"/>
    </source>
</evidence>
<feature type="transmembrane region" description="Helical" evidence="1">
    <location>
        <begin position="30"/>
        <end position="47"/>
    </location>
</feature>
<dbReference type="EMBL" id="LAVV01007980">
    <property type="protein sequence ID" value="KNZ54143.1"/>
    <property type="molecule type" value="Genomic_DNA"/>
</dbReference>
<sequence length="530" mass="59750">MDKMHNFHLPSALSLGSEQTGAVRTLKRRIVSALVMFIVVASLLVLTPERLRRRPAFATSKFFRSSHSVGPVVIRPVQIPYNPNLFGLDAPVEWYSNSLASAVPWTNPIRWPILLTSTRLLREAEPLTLHVFPRVIKLPSHAPNPSDLIFGMATTAQRASVLSELWPVWLGAKDEEEEEGPIGVVVLPQEDHEGGHESAARNLSTKLKKDRGLNNVLLTTSWLGQSARYEMRYFGMLRDMDDAARKAGRQPLWYIVSDDDTLWTDERMLRRTLSNYDPNQSWLLGSSSEGISQINQFGNMAFGGAGIIISRGLCREMLKIHTDCVEQSKNVFGGDEMYSLCAARAAGNGKTKETVVTQLTSLHQLDLPGDGTGFFQSGFPFLSLHHLWHGWTDAFAREHQTSFQGPDNALNHLLLLQQAAQILGGDNFMRRGVYNDGREMVTLGYTVVRFDVPLRREDLRTIEKTWSGDSDYPLRFPTRPRIIETDQVGTGGKRTYYLAEIRVSKSNPKTFSFIHRDRWGENAVITWKED</sequence>
<dbReference type="InterPro" id="IPR006740">
    <property type="entry name" value="DUF604"/>
</dbReference>
<reference evidence="2 3" key="1">
    <citation type="submission" date="2015-08" db="EMBL/GenBank/DDBJ databases">
        <title>Next Generation Sequencing and Analysis of the Genome of Puccinia sorghi L Schw, the Causal Agent of Maize Common Rust.</title>
        <authorList>
            <person name="Rochi L."/>
            <person name="Burguener G."/>
            <person name="Darino M."/>
            <person name="Turjanski A."/>
            <person name="Kreff E."/>
            <person name="Dieguez M.J."/>
            <person name="Sacco F."/>
        </authorList>
    </citation>
    <scope>NUCLEOTIDE SEQUENCE [LARGE SCALE GENOMIC DNA]</scope>
    <source>
        <strain evidence="2 3">RO10H11247</strain>
    </source>
</reference>
<dbReference type="OrthoDB" id="2187549at2759"/>
<evidence type="ECO:0000313" key="3">
    <source>
        <dbReference type="Proteomes" id="UP000037035"/>
    </source>
</evidence>
<dbReference type="STRING" id="27349.A0A0L6V023"/>
<dbReference type="Gene3D" id="3.90.550.50">
    <property type="match status" value="1"/>
</dbReference>
<proteinExistence type="predicted"/>
<name>A0A0L6V023_9BASI</name>
<keyword evidence="1" id="KW-0472">Membrane</keyword>
<keyword evidence="1" id="KW-1133">Transmembrane helix</keyword>
<dbReference type="Pfam" id="PF04646">
    <property type="entry name" value="DUF604"/>
    <property type="match status" value="1"/>
</dbReference>
<protein>
    <recommendedName>
        <fullName evidence="4">Glycosyltransferase family 31 protein</fullName>
    </recommendedName>
</protein>
<dbReference type="PANTHER" id="PTHR10811">
    <property type="entry name" value="FRINGE-RELATED"/>
    <property type="match status" value="1"/>
</dbReference>
<keyword evidence="1" id="KW-0812">Transmembrane</keyword>
<accession>A0A0L6V023</accession>
<gene>
    <name evidence="2" type="ORF">VP01_302g6</name>
</gene>
<organism evidence="2 3">
    <name type="scientific">Puccinia sorghi</name>
    <dbReference type="NCBI Taxonomy" id="27349"/>
    <lineage>
        <taxon>Eukaryota</taxon>
        <taxon>Fungi</taxon>
        <taxon>Dikarya</taxon>
        <taxon>Basidiomycota</taxon>
        <taxon>Pucciniomycotina</taxon>
        <taxon>Pucciniomycetes</taxon>
        <taxon>Pucciniales</taxon>
        <taxon>Pucciniaceae</taxon>
        <taxon>Puccinia</taxon>
    </lineage>
</organism>
<evidence type="ECO:0000313" key="2">
    <source>
        <dbReference type="EMBL" id="KNZ54143.1"/>
    </source>
</evidence>
<dbReference type="AlphaFoldDB" id="A0A0L6V023"/>
<evidence type="ECO:0008006" key="4">
    <source>
        <dbReference type="Google" id="ProtNLM"/>
    </source>
</evidence>